<dbReference type="InterPro" id="IPR036388">
    <property type="entry name" value="WH-like_DNA-bd_sf"/>
</dbReference>
<dbReference type="InterPro" id="IPR036390">
    <property type="entry name" value="WH_DNA-bd_sf"/>
</dbReference>
<dbReference type="PANTHER" id="PTHR43537:SF47">
    <property type="entry name" value="REGULATORY PROTEIN GNTR HTH"/>
    <property type="match status" value="1"/>
</dbReference>
<name>A0A6I8LSZ1_9PSEU</name>
<dbReference type="PRINTS" id="PR00035">
    <property type="entry name" value="HTHGNTR"/>
</dbReference>
<evidence type="ECO:0000256" key="3">
    <source>
        <dbReference type="ARBA" id="ARBA00023163"/>
    </source>
</evidence>
<dbReference type="GO" id="GO:0003677">
    <property type="term" value="F:DNA binding"/>
    <property type="evidence" value="ECO:0007669"/>
    <property type="project" value="UniProtKB-KW"/>
</dbReference>
<evidence type="ECO:0000256" key="2">
    <source>
        <dbReference type="ARBA" id="ARBA00023125"/>
    </source>
</evidence>
<dbReference type="InterPro" id="IPR011711">
    <property type="entry name" value="GntR_C"/>
</dbReference>
<dbReference type="PROSITE" id="PS50949">
    <property type="entry name" value="HTH_GNTR"/>
    <property type="match status" value="1"/>
</dbReference>
<dbReference type="SUPFAM" id="SSF48008">
    <property type="entry name" value="GntR ligand-binding domain-like"/>
    <property type="match status" value="1"/>
</dbReference>
<protein>
    <submittedName>
        <fullName evidence="5">Transcriptional regulator</fullName>
    </submittedName>
</protein>
<feature type="domain" description="HTH gntR-type" evidence="4">
    <location>
        <begin position="9"/>
        <end position="77"/>
    </location>
</feature>
<dbReference type="EMBL" id="CABVGP010000002">
    <property type="protein sequence ID" value="VVJ20262.1"/>
    <property type="molecule type" value="Genomic_DNA"/>
</dbReference>
<gene>
    <name evidence="5" type="ORF">AA23TX_05283</name>
</gene>
<dbReference type="Proteomes" id="UP000399805">
    <property type="component" value="Unassembled WGS sequence"/>
</dbReference>
<dbReference type="SUPFAM" id="SSF46785">
    <property type="entry name" value="Winged helix' DNA-binding domain"/>
    <property type="match status" value="1"/>
</dbReference>
<dbReference type="RefSeq" id="WP_155545396.1">
    <property type="nucleotide sequence ID" value="NZ_CABVGP010000002.1"/>
</dbReference>
<dbReference type="AlphaFoldDB" id="A0A6I8LSZ1"/>
<evidence type="ECO:0000313" key="6">
    <source>
        <dbReference type="Proteomes" id="UP000399805"/>
    </source>
</evidence>
<dbReference type="InterPro" id="IPR000524">
    <property type="entry name" value="Tscrpt_reg_HTH_GntR"/>
</dbReference>
<evidence type="ECO:0000313" key="5">
    <source>
        <dbReference type="EMBL" id="VVJ20262.1"/>
    </source>
</evidence>
<dbReference type="Pfam" id="PF07729">
    <property type="entry name" value="FCD"/>
    <property type="match status" value="1"/>
</dbReference>
<dbReference type="SMART" id="SM00895">
    <property type="entry name" value="FCD"/>
    <property type="match status" value="1"/>
</dbReference>
<accession>A0A6I8LSZ1</accession>
<dbReference type="PANTHER" id="PTHR43537">
    <property type="entry name" value="TRANSCRIPTIONAL REGULATOR, GNTR FAMILY"/>
    <property type="match status" value="1"/>
</dbReference>
<evidence type="ECO:0000259" key="4">
    <source>
        <dbReference type="PROSITE" id="PS50949"/>
    </source>
</evidence>
<dbReference type="Pfam" id="PF00392">
    <property type="entry name" value="GntR"/>
    <property type="match status" value="1"/>
</dbReference>
<dbReference type="CDD" id="cd07377">
    <property type="entry name" value="WHTH_GntR"/>
    <property type="match status" value="1"/>
</dbReference>
<keyword evidence="6" id="KW-1185">Reference proteome</keyword>
<evidence type="ECO:0000256" key="1">
    <source>
        <dbReference type="ARBA" id="ARBA00023015"/>
    </source>
</evidence>
<dbReference type="Gene3D" id="1.20.120.530">
    <property type="entry name" value="GntR ligand-binding domain-like"/>
    <property type="match status" value="1"/>
</dbReference>
<keyword evidence="1" id="KW-0805">Transcription regulation</keyword>
<dbReference type="GO" id="GO:0003700">
    <property type="term" value="F:DNA-binding transcription factor activity"/>
    <property type="evidence" value="ECO:0007669"/>
    <property type="project" value="InterPro"/>
</dbReference>
<proteinExistence type="predicted"/>
<reference evidence="5 6" key="1">
    <citation type="submission" date="2019-09" db="EMBL/GenBank/DDBJ databases">
        <authorList>
            <person name="Leyn A S."/>
        </authorList>
    </citation>
    <scope>NUCLEOTIDE SEQUENCE [LARGE SCALE GENOMIC DNA]</scope>
    <source>
        <strain evidence="5">AA231_1</strain>
    </source>
</reference>
<organism evidence="5 6">
    <name type="scientific">Amycolatopsis camponoti</name>
    <dbReference type="NCBI Taxonomy" id="2606593"/>
    <lineage>
        <taxon>Bacteria</taxon>
        <taxon>Bacillati</taxon>
        <taxon>Actinomycetota</taxon>
        <taxon>Actinomycetes</taxon>
        <taxon>Pseudonocardiales</taxon>
        <taxon>Pseudonocardiaceae</taxon>
        <taxon>Amycolatopsis</taxon>
    </lineage>
</organism>
<dbReference type="Gene3D" id="1.10.10.10">
    <property type="entry name" value="Winged helix-like DNA-binding domain superfamily/Winged helix DNA-binding domain"/>
    <property type="match status" value="1"/>
</dbReference>
<sequence length="227" mass="25007">MPLATTRRAGLVDQVIEQLRTAVAEGEWPLGKRIPTEAELGEQLGVGRNTIREAVRALAHTGLLEVRQGDGTYVRATSEVSGAIRRLCGDELREVLQVRRTLEAEGARLAALSRTEEEVAELWSLLVRREVELRERRWEDFARTDAEFHSAVVRAGHNGLLTELHRGLTEVITASIAATSSITPGVEHVPEIGHEGLAEAIARRDPDRAAAEACGFLDELLERVERS</sequence>
<dbReference type="InterPro" id="IPR008920">
    <property type="entry name" value="TF_FadR/GntR_C"/>
</dbReference>
<dbReference type="SMART" id="SM00345">
    <property type="entry name" value="HTH_GNTR"/>
    <property type="match status" value="1"/>
</dbReference>
<keyword evidence="3" id="KW-0804">Transcription</keyword>
<keyword evidence="2" id="KW-0238">DNA-binding</keyword>